<sequence>MEKRLRSSLRSSADEFLSSATKQTLKSSKPALKTLIHAINPSSDLSSSLPLSLCNSISQTIQSFQNLLDPNSNPNPRHSSPRSPPTKRLRRSSRRSKTRSEPERDNPDPNPDLEKQRILSELQVLAFITQLCVSHPQNAFSPLDLLPGVQALHDNLIILESDSVLVSEIASLCEQWWKEELPGRESLISQSLPFLLSRSLTLKKKADVHRVYALREAFACFDFEDDSIEDLKQLLIRCVISPLYLKAEEGKKFLAFLFGLSSQLLKEVLAMIRSQVPFGRKSMLEAYGDVLFRAWKVLEGDSRSEIENGFLQGLIEGAIHASSGALAASIRRVLGGFINQRTTAGVEKLLFKLSEPVIFRSLQVANSNVRQNALHLILDLFLLKILIPQKRLLADDCPEVRVVAVEGSCRVLHLFWEIIPLPTITKLITKIFDDMSHDVWHEIGHLMMDNVLSIRVAMADLLLLVRDIRNFQFHKVVKLDVLLSTLANDQPQVAQKITRLLMPSYFPSKVSVEAACNRCVTLVKRSPMAGARFCEFAVSQGASHKSLVELVKVLVTLVLLPNNLDEDRVEGLLLAGANLCNTLASEPFFKNALTEFFDGEKLKCLFAAAATGRAQSSVFNIVSAVSPDDVTGLLDECMHQVTNCSGLSTNVERQAEVRSAHKLLLSCDGVDGMLEALTAFLQKAAYRCHIKFGNEIPKLSVFSAKRKKPKSSSKISARWKNVGGKKQTNFENDYSIAVGIAWQIRDLLVSVNARKSILGSQVLESLFLSLKVLSEVSIVQCMHCEYMDTSPVLAYTDLALHMSLQKDHRTESTRSKLEHALDHLLNCTDRLFGAGDSGGSGNISPESKHASNRSSTRREKRHRGPQVDASSPSDGGCVYTEPKKLSNKVKMLTAVLRFVVDAATIGFVPQNQGRCLKFTSGYIQCVTSTLERKPREQFQFEEEDLKDMILCLKSSFTYAAKLLNLALKDVTEASPFLTEASDLANYLLDLIISIELYLGSNYVAHMVTGVKSWLPDLVLALGSGQIMKQIKGEAIEITAADRSRLHFPSWLLILAKIEVSEISEVRPEEDGDSEPEEFPAFKKLLDMIVILLKGNLSIRDVFGVVFLIAAIVGLEKKNFRLVSGLVRFVCLKVFRQDEKEWGDMMLASLQDLYPQIEREMEEESQEDGRENLRSAKELLEPIWMYHMYETGKVSMEED</sequence>
<accession>A0A4Y1RPX5</accession>
<gene>
    <name evidence="2" type="ORF">Prudu_017415</name>
</gene>
<dbReference type="GO" id="GO:0000796">
    <property type="term" value="C:condensin complex"/>
    <property type="evidence" value="ECO:0007669"/>
    <property type="project" value="TreeGrafter"/>
</dbReference>
<dbReference type="GO" id="GO:0005634">
    <property type="term" value="C:nucleus"/>
    <property type="evidence" value="ECO:0007669"/>
    <property type="project" value="InterPro"/>
</dbReference>
<feature type="compositionally biased region" description="Basic residues" evidence="1">
    <location>
        <begin position="85"/>
        <end position="97"/>
    </location>
</feature>
<dbReference type="Pfam" id="PF12422">
    <property type="entry name" value="Condensin2nSMC"/>
    <property type="match status" value="1"/>
</dbReference>
<proteinExistence type="predicted"/>
<feature type="compositionally biased region" description="Polar residues" evidence="1">
    <location>
        <begin position="18"/>
        <end position="27"/>
    </location>
</feature>
<evidence type="ECO:0000256" key="1">
    <source>
        <dbReference type="SAM" id="MobiDB-lite"/>
    </source>
</evidence>
<reference evidence="2" key="1">
    <citation type="journal article" date="2019" name="Science">
        <title>Mutation of a bHLH transcription factor allowed almond domestication.</title>
        <authorList>
            <person name="Sanchez-Perez R."/>
            <person name="Pavan S."/>
            <person name="Mazzeo R."/>
            <person name="Moldovan C."/>
            <person name="Aiese Cigliano R."/>
            <person name="Del Cueto J."/>
            <person name="Ricciardi F."/>
            <person name="Lotti C."/>
            <person name="Ricciardi L."/>
            <person name="Dicenta F."/>
            <person name="Lopez-Marques R.L."/>
            <person name="Lindberg Moller B."/>
        </authorList>
    </citation>
    <scope>NUCLEOTIDE SEQUENCE</scope>
</reference>
<dbReference type="PANTHER" id="PTHR16199">
    <property type="entry name" value="CONDENSIN-2 COMPLEX SUBUNIT G2"/>
    <property type="match status" value="1"/>
</dbReference>
<feature type="region of interest" description="Disordered" evidence="1">
    <location>
        <begin position="837"/>
        <end position="879"/>
    </location>
</feature>
<feature type="region of interest" description="Disordered" evidence="1">
    <location>
        <begin position="66"/>
        <end position="113"/>
    </location>
</feature>
<dbReference type="PANTHER" id="PTHR16199:SF4">
    <property type="entry name" value="CONDENSIN-2 COMPLEX SUBUNIT G2"/>
    <property type="match status" value="1"/>
</dbReference>
<organism evidence="2">
    <name type="scientific">Prunus dulcis</name>
    <name type="common">Almond</name>
    <name type="synonym">Amygdalus dulcis</name>
    <dbReference type="NCBI Taxonomy" id="3755"/>
    <lineage>
        <taxon>Eukaryota</taxon>
        <taxon>Viridiplantae</taxon>
        <taxon>Streptophyta</taxon>
        <taxon>Embryophyta</taxon>
        <taxon>Tracheophyta</taxon>
        <taxon>Spermatophyta</taxon>
        <taxon>Magnoliopsida</taxon>
        <taxon>eudicotyledons</taxon>
        <taxon>Gunneridae</taxon>
        <taxon>Pentapetalae</taxon>
        <taxon>rosids</taxon>
        <taxon>fabids</taxon>
        <taxon>Rosales</taxon>
        <taxon>Rosaceae</taxon>
        <taxon>Amygdaloideae</taxon>
        <taxon>Amygdaleae</taxon>
        <taxon>Prunus</taxon>
    </lineage>
</organism>
<feature type="region of interest" description="Disordered" evidence="1">
    <location>
        <begin position="1"/>
        <end position="29"/>
    </location>
</feature>
<dbReference type="AlphaFoldDB" id="A0A4Y1RPX5"/>
<dbReference type="SUPFAM" id="SSF48371">
    <property type="entry name" value="ARM repeat"/>
    <property type="match status" value="1"/>
</dbReference>
<evidence type="ECO:0000313" key="2">
    <source>
        <dbReference type="EMBL" id="BBH05897.1"/>
    </source>
</evidence>
<dbReference type="GO" id="GO:0000070">
    <property type="term" value="P:mitotic sister chromatid segregation"/>
    <property type="evidence" value="ECO:0007669"/>
    <property type="project" value="TreeGrafter"/>
</dbReference>
<name>A0A4Y1RPX5_PRUDU</name>
<feature type="compositionally biased region" description="Basic and acidic residues" evidence="1">
    <location>
        <begin position="98"/>
        <end position="113"/>
    </location>
</feature>
<dbReference type="EMBL" id="AP019302">
    <property type="protein sequence ID" value="BBH05897.1"/>
    <property type="molecule type" value="Genomic_DNA"/>
</dbReference>
<protein>
    <submittedName>
        <fullName evidence="2">ARM repeat superfamily protein</fullName>
    </submittedName>
</protein>
<dbReference type="InterPro" id="IPR024741">
    <property type="entry name" value="Condensin2_G2"/>
</dbReference>
<dbReference type="InterPro" id="IPR016024">
    <property type="entry name" value="ARM-type_fold"/>
</dbReference>